<accession>A0A9N9H800</accession>
<dbReference type="Pfam" id="PF17921">
    <property type="entry name" value="Integrase_H2C2"/>
    <property type="match status" value="1"/>
</dbReference>
<proteinExistence type="predicted"/>
<name>A0A9N9H800_9GLOM</name>
<dbReference type="SUPFAM" id="SSF56672">
    <property type="entry name" value="DNA/RNA polymerases"/>
    <property type="match status" value="1"/>
</dbReference>
<reference evidence="3" key="1">
    <citation type="submission" date="2021-06" db="EMBL/GenBank/DDBJ databases">
        <authorList>
            <person name="Kallberg Y."/>
            <person name="Tangrot J."/>
            <person name="Rosling A."/>
        </authorList>
    </citation>
    <scope>NUCLEOTIDE SEQUENCE</scope>
    <source>
        <strain evidence="3">IA702</strain>
    </source>
</reference>
<dbReference type="InterPro" id="IPR041588">
    <property type="entry name" value="Integrase_H2C2"/>
</dbReference>
<feature type="non-terminal residue" evidence="3">
    <location>
        <position position="1"/>
    </location>
</feature>
<evidence type="ECO:0000259" key="2">
    <source>
        <dbReference type="PROSITE" id="PS50994"/>
    </source>
</evidence>
<evidence type="ECO:0000313" key="3">
    <source>
        <dbReference type="EMBL" id="CAG8660280.1"/>
    </source>
</evidence>
<feature type="non-terminal residue" evidence="3">
    <location>
        <position position="420"/>
    </location>
</feature>
<dbReference type="CDD" id="cd09274">
    <property type="entry name" value="RNase_HI_RT_Ty3"/>
    <property type="match status" value="1"/>
</dbReference>
<dbReference type="PANTHER" id="PTHR37984:SF5">
    <property type="entry name" value="PROTEIN NYNRIN-LIKE"/>
    <property type="match status" value="1"/>
</dbReference>
<dbReference type="Gene3D" id="1.10.340.70">
    <property type="match status" value="1"/>
</dbReference>
<evidence type="ECO:0000256" key="1">
    <source>
        <dbReference type="ARBA" id="ARBA00023268"/>
    </source>
</evidence>
<dbReference type="InterPro" id="IPR001584">
    <property type="entry name" value="Integrase_cat-core"/>
</dbReference>
<dbReference type="InterPro" id="IPR041577">
    <property type="entry name" value="RT_RNaseH_2"/>
</dbReference>
<keyword evidence="4" id="KW-1185">Reference proteome</keyword>
<comment type="caution">
    <text evidence="3">The sequence shown here is derived from an EMBL/GenBank/DDBJ whole genome shotgun (WGS) entry which is preliminary data.</text>
</comment>
<dbReference type="Proteomes" id="UP000789572">
    <property type="component" value="Unassembled WGS sequence"/>
</dbReference>
<feature type="domain" description="Integrase catalytic" evidence="2">
    <location>
        <begin position="269"/>
        <end position="420"/>
    </location>
</feature>
<dbReference type="InterPro" id="IPR050951">
    <property type="entry name" value="Retrovirus_Pol_polyprotein"/>
</dbReference>
<dbReference type="FunFam" id="1.10.340.70:FF:000001">
    <property type="entry name" value="Retrovirus-related Pol polyprotein from transposon gypsy-like Protein"/>
    <property type="match status" value="1"/>
</dbReference>
<dbReference type="InterPro" id="IPR043128">
    <property type="entry name" value="Rev_trsase/Diguanyl_cyclase"/>
</dbReference>
<dbReference type="InterPro" id="IPR043502">
    <property type="entry name" value="DNA/RNA_pol_sf"/>
</dbReference>
<dbReference type="OrthoDB" id="5592268at2759"/>
<dbReference type="EMBL" id="CAJVPJ010005291">
    <property type="protein sequence ID" value="CAG8660280.1"/>
    <property type="molecule type" value="Genomic_DNA"/>
</dbReference>
<dbReference type="Gene3D" id="3.30.420.10">
    <property type="entry name" value="Ribonuclease H-like superfamily/Ribonuclease H"/>
    <property type="match status" value="1"/>
</dbReference>
<dbReference type="GO" id="GO:0005634">
    <property type="term" value="C:nucleus"/>
    <property type="evidence" value="ECO:0007669"/>
    <property type="project" value="UniProtKB-ARBA"/>
</dbReference>
<dbReference type="GO" id="GO:0003676">
    <property type="term" value="F:nucleic acid binding"/>
    <property type="evidence" value="ECO:0007669"/>
    <property type="project" value="InterPro"/>
</dbReference>
<protein>
    <submittedName>
        <fullName evidence="3">1614_t:CDS:1</fullName>
    </submittedName>
</protein>
<dbReference type="InterPro" id="IPR036397">
    <property type="entry name" value="RNaseH_sf"/>
</dbReference>
<dbReference type="PROSITE" id="PS50994">
    <property type="entry name" value="INTEGRASE"/>
    <property type="match status" value="1"/>
</dbReference>
<dbReference type="GO" id="GO:0003824">
    <property type="term" value="F:catalytic activity"/>
    <property type="evidence" value="ECO:0007669"/>
    <property type="project" value="UniProtKB-KW"/>
</dbReference>
<dbReference type="GO" id="GO:0015074">
    <property type="term" value="P:DNA integration"/>
    <property type="evidence" value="ECO:0007669"/>
    <property type="project" value="InterPro"/>
</dbReference>
<dbReference type="Pfam" id="PF17919">
    <property type="entry name" value="RT_RNaseH_2"/>
    <property type="match status" value="1"/>
</dbReference>
<dbReference type="Gene3D" id="3.30.70.270">
    <property type="match status" value="1"/>
</dbReference>
<dbReference type="PANTHER" id="PTHR37984">
    <property type="entry name" value="PROTEIN CBG26694"/>
    <property type="match status" value="1"/>
</dbReference>
<dbReference type="AlphaFoldDB" id="A0A9N9H800"/>
<dbReference type="InterPro" id="IPR012337">
    <property type="entry name" value="RNaseH-like_sf"/>
</dbReference>
<organism evidence="3 4">
    <name type="scientific">Paraglomus occultum</name>
    <dbReference type="NCBI Taxonomy" id="144539"/>
    <lineage>
        <taxon>Eukaryota</taxon>
        <taxon>Fungi</taxon>
        <taxon>Fungi incertae sedis</taxon>
        <taxon>Mucoromycota</taxon>
        <taxon>Glomeromycotina</taxon>
        <taxon>Glomeromycetes</taxon>
        <taxon>Paraglomerales</taxon>
        <taxon>Paraglomeraceae</taxon>
        <taxon>Paraglomus</taxon>
    </lineage>
</organism>
<dbReference type="SUPFAM" id="SSF53098">
    <property type="entry name" value="Ribonuclease H-like"/>
    <property type="match status" value="1"/>
</dbReference>
<evidence type="ECO:0000313" key="4">
    <source>
        <dbReference type="Proteomes" id="UP000789572"/>
    </source>
</evidence>
<gene>
    <name evidence="3" type="ORF">POCULU_LOCUS10422</name>
</gene>
<sequence>EKAAHLQSLLRKRARFAWTDVQAKAFQELKDALVSAAVLAYPNKEQPFKLMTDASDIALGAVLMQWNPEENRDYVVSYASKALNPAEKNYDTTDREGLAAVWAIRRYKRYLHGRHFELFTDHKALLSIIHKLEPRSKRKARWVSELQEYDFTIWHLEGKKNVIADALSRDPKFGEKALTDRALKVRRGVLFIEKKPNQWRRVIPSPNHEEIIRSVHEQGHMGIHSTVNKIKERFWWPGISKQVAEFISTCDQCQREKKPQKAKDIYPIIASRPFEIVGIDHVGPLHETPEGYQYMIIAQDYFTKWPIVKPTKTTNMDEALKFVYEEIYTVYGKPQQLISDQGSAFTGELWNAAMKKWKINHTPTTAANPQGNGQVERFNQTLVKMLQKKLGARKNQWHLKIPGLLMDYRASVQATTGRTP</sequence>
<keyword evidence="1" id="KW-0511">Multifunctional enzyme</keyword>